<comment type="similarity">
    <text evidence="1">Belongs to the universal stress protein A family.</text>
</comment>
<dbReference type="PANTHER" id="PTHR46268">
    <property type="entry name" value="STRESS RESPONSE PROTEIN NHAX"/>
    <property type="match status" value="1"/>
</dbReference>
<comment type="caution">
    <text evidence="3">The sequence shown here is derived from an EMBL/GenBank/DDBJ whole genome shotgun (WGS) entry which is preliminary data.</text>
</comment>
<protein>
    <submittedName>
        <fullName evidence="3">Universal stress protein</fullName>
    </submittedName>
</protein>
<dbReference type="Pfam" id="PF00582">
    <property type="entry name" value="Usp"/>
    <property type="match status" value="1"/>
</dbReference>
<dbReference type="InterPro" id="IPR006015">
    <property type="entry name" value="Universal_stress_UspA"/>
</dbReference>
<dbReference type="AlphaFoldDB" id="A0A9Q4C5Q0"/>
<dbReference type="PRINTS" id="PR01438">
    <property type="entry name" value="UNVRSLSTRESS"/>
</dbReference>
<dbReference type="Gene3D" id="3.40.50.620">
    <property type="entry name" value="HUPs"/>
    <property type="match status" value="1"/>
</dbReference>
<feature type="domain" description="UspA" evidence="2">
    <location>
        <begin position="2"/>
        <end position="142"/>
    </location>
</feature>
<name>A0A9Q4C5Q0_9EURY</name>
<evidence type="ECO:0000313" key="3">
    <source>
        <dbReference type="EMBL" id="MCX2818761.1"/>
    </source>
</evidence>
<evidence type="ECO:0000313" key="4">
    <source>
        <dbReference type="Proteomes" id="UP001149411"/>
    </source>
</evidence>
<dbReference type="CDD" id="cd00293">
    <property type="entry name" value="USP-like"/>
    <property type="match status" value="1"/>
</dbReference>
<proteinExistence type="inferred from homology"/>
<accession>A0A9Q4C5Q0</accession>
<dbReference type="Proteomes" id="UP001149411">
    <property type="component" value="Unassembled WGS sequence"/>
</dbReference>
<dbReference type="PANTHER" id="PTHR46268:SF24">
    <property type="entry name" value="UNIVERSAL STRESS PROTEIN"/>
    <property type="match status" value="1"/>
</dbReference>
<evidence type="ECO:0000259" key="2">
    <source>
        <dbReference type="Pfam" id="PF00582"/>
    </source>
</evidence>
<dbReference type="InterPro" id="IPR006016">
    <property type="entry name" value="UspA"/>
</dbReference>
<keyword evidence="4" id="KW-1185">Reference proteome</keyword>
<dbReference type="EMBL" id="RKLV01000004">
    <property type="protein sequence ID" value="MCX2818761.1"/>
    <property type="molecule type" value="Genomic_DNA"/>
</dbReference>
<dbReference type="SUPFAM" id="SSF52402">
    <property type="entry name" value="Adenine nucleotide alpha hydrolases-like"/>
    <property type="match status" value="1"/>
</dbReference>
<organism evidence="3 4">
    <name type="scientific">Halorutilus salinus</name>
    <dbReference type="NCBI Taxonomy" id="2487751"/>
    <lineage>
        <taxon>Archaea</taxon>
        <taxon>Methanobacteriati</taxon>
        <taxon>Methanobacteriota</taxon>
        <taxon>Stenosarchaea group</taxon>
        <taxon>Halobacteria</taxon>
        <taxon>Halorutilales</taxon>
        <taxon>Halorutilaceae</taxon>
        <taxon>Halorutilus</taxon>
    </lineage>
</organism>
<reference evidence="3" key="1">
    <citation type="submission" date="2022-09" db="EMBL/GenBank/DDBJ databases">
        <title>Haloadaptaus new haloarchaeum isolated from saline soil.</title>
        <authorList>
            <person name="Duran-Viseras A."/>
            <person name="Sanchez-Porro C."/>
            <person name="Ventosa A."/>
        </authorList>
    </citation>
    <scope>NUCLEOTIDE SEQUENCE</scope>
    <source>
        <strain evidence="3">F3-133</strain>
    </source>
</reference>
<sequence>MEHVLLPLDASEQARKAFEWAVSHLDADEARLTLLHVTRPGDPGHLPGASVALSPGDDGYAEAVADEYLGGFADEAEERGFGAEKAHAVGEPAREIVTYADENPIDRVVMGSHGRTGASRVLLGSVAENVTRRSPTPVTVVR</sequence>
<dbReference type="InterPro" id="IPR014729">
    <property type="entry name" value="Rossmann-like_a/b/a_fold"/>
</dbReference>
<dbReference type="RefSeq" id="WP_266086601.1">
    <property type="nucleotide sequence ID" value="NZ_RKLV01000004.1"/>
</dbReference>
<gene>
    <name evidence="3" type="ORF">EGH25_05275</name>
</gene>
<evidence type="ECO:0000256" key="1">
    <source>
        <dbReference type="ARBA" id="ARBA00008791"/>
    </source>
</evidence>